<proteinExistence type="predicted"/>
<feature type="transmembrane region" description="Helical" evidence="1">
    <location>
        <begin position="52"/>
        <end position="69"/>
    </location>
</feature>
<dbReference type="Proteomes" id="UP000806285">
    <property type="component" value="Unassembled WGS sequence"/>
</dbReference>
<sequence>MPSTTATRLLFALAIAGLVVPWSFNIAFLLGGGSFAPAPFLAAVSANPLVAGITWDVYLAAAAFSVWLLQDARAAGVRWPWLYVALTFGVGLAFALPLYLALRRRG</sequence>
<keyword evidence="1" id="KW-0812">Transmembrane</keyword>
<dbReference type="InterPro" id="IPR021362">
    <property type="entry name" value="DUF2834"/>
</dbReference>
<comment type="caution">
    <text evidence="2">The sequence shown here is derived from an EMBL/GenBank/DDBJ whole genome shotgun (WGS) entry which is preliminary data.</text>
</comment>
<evidence type="ECO:0000256" key="1">
    <source>
        <dbReference type="SAM" id="Phobius"/>
    </source>
</evidence>
<feature type="transmembrane region" description="Helical" evidence="1">
    <location>
        <begin position="81"/>
        <end position="102"/>
    </location>
</feature>
<reference evidence="2 3" key="1">
    <citation type="submission" date="2020-10" db="EMBL/GenBank/DDBJ databases">
        <title>Ramlibacter sp. HM2 16S ribosomal RNA gene Genome sequencing and assembly.</title>
        <authorList>
            <person name="Kang M."/>
        </authorList>
    </citation>
    <scope>NUCLEOTIDE SEQUENCE [LARGE SCALE GENOMIC DNA]</scope>
    <source>
        <strain evidence="2 3">HM2</strain>
    </source>
</reference>
<organism evidence="2 3">
    <name type="scientific">Ramlibacter pallidus</name>
    <dbReference type="NCBI Taxonomy" id="2780087"/>
    <lineage>
        <taxon>Bacteria</taxon>
        <taxon>Pseudomonadati</taxon>
        <taxon>Pseudomonadota</taxon>
        <taxon>Betaproteobacteria</taxon>
        <taxon>Burkholderiales</taxon>
        <taxon>Comamonadaceae</taxon>
        <taxon>Ramlibacter</taxon>
    </lineage>
</organism>
<name>A0ABR9S7H4_9BURK</name>
<evidence type="ECO:0000313" key="2">
    <source>
        <dbReference type="EMBL" id="MBE7368957.1"/>
    </source>
</evidence>
<dbReference type="RefSeq" id="WP_193677571.1">
    <property type="nucleotide sequence ID" value="NZ_JADDIV010000004.1"/>
</dbReference>
<accession>A0ABR9S7H4</accession>
<evidence type="ECO:0000313" key="3">
    <source>
        <dbReference type="Proteomes" id="UP000806285"/>
    </source>
</evidence>
<protein>
    <submittedName>
        <fullName evidence="2">DUF2834 domain-containing protein</fullName>
    </submittedName>
</protein>
<keyword evidence="1" id="KW-0472">Membrane</keyword>
<dbReference type="Pfam" id="PF11196">
    <property type="entry name" value="DUF2834"/>
    <property type="match status" value="1"/>
</dbReference>
<dbReference type="EMBL" id="JADDIV010000004">
    <property type="protein sequence ID" value="MBE7368957.1"/>
    <property type="molecule type" value="Genomic_DNA"/>
</dbReference>
<gene>
    <name evidence="2" type="ORF">IM787_15450</name>
</gene>
<keyword evidence="3" id="KW-1185">Reference proteome</keyword>
<keyword evidence="1" id="KW-1133">Transmembrane helix</keyword>